<dbReference type="GO" id="GO:0009252">
    <property type="term" value="P:peptidoglycan biosynthetic process"/>
    <property type="evidence" value="ECO:0007669"/>
    <property type="project" value="UniProtKB-UniRule"/>
</dbReference>
<dbReference type="CDD" id="cd13123">
    <property type="entry name" value="MATE_MurJ_like"/>
    <property type="match status" value="1"/>
</dbReference>
<evidence type="ECO:0000256" key="9">
    <source>
        <dbReference type="ARBA" id="ARBA00061532"/>
    </source>
</evidence>
<comment type="caution">
    <text evidence="10">Lacks conserved residue(s) required for the propagation of feature annotation.</text>
</comment>
<evidence type="ECO:0000256" key="2">
    <source>
        <dbReference type="ARBA" id="ARBA00022475"/>
    </source>
</evidence>
<keyword evidence="4 10" id="KW-0133">Cell shape</keyword>
<dbReference type="GO" id="GO:0015648">
    <property type="term" value="F:lipid-linked peptidoglycan transporter activity"/>
    <property type="evidence" value="ECO:0007669"/>
    <property type="project" value="UniProtKB-UniRule"/>
</dbReference>
<feature type="transmembrane region" description="Helical" evidence="10">
    <location>
        <begin position="315"/>
        <end position="339"/>
    </location>
</feature>
<feature type="transmembrane region" description="Helical" evidence="10">
    <location>
        <begin position="130"/>
        <end position="150"/>
    </location>
</feature>
<evidence type="ECO:0000256" key="1">
    <source>
        <dbReference type="ARBA" id="ARBA00004651"/>
    </source>
</evidence>
<feature type="transmembrane region" description="Helical" evidence="10">
    <location>
        <begin position="410"/>
        <end position="430"/>
    </location>
</feature>
<evidence type="ECO:0000256" key="7">
    <source>
        <dbReference type="ARBA" id="ARBA00023136"/>
    </source>
</evidence>
<evidence type="ECO:0000256" key="8">
    <source>
        <dbReference type="ARBA" id="ARBA00060041"/>
    </source>
</evidence>
<dbReference type="NCBIfam" id="TIGR01695">
    <property type="entry name" value="murJ_mviN"/>
    <property type="match status" value="1"/>
</dbReference>
<protein>
    <recommendedName>
        <fullName evidence="10">Probable lipid II flippase MurJ</fullName>
    </recommendedName>
</protein>
<evidence type="ECO:0000256" key="4">
    <source>
        <dbReference type="ARBA" id="ARBA00022960"/>
    </source>
</evidence>
<dbReference type="PIRSF" id="PIRSF002869">
    <property type="entry name" value="MviN"/>
    <property type="match status" value="1"/>
</dbReference>
<dbReference type="GO" id="GO:0008360">
    <property type="term" value="P:regulation of cell shape"/>
    <property type="evidence" value="ECO:0007669"/>
    <property type="project" value="UniProtKB-UniRule"/>
</dbReference>
<feature type="transmembrane region" description="Helical" evidence="10">
    <location>
        <begin position="385"/>
        <end position="404"/>
    </location>
</feature>
<keyword evidence="2 10" id="KW-1003">Cell membrane</keyword>
<feature type="transmembrane region" description="Helical" evidence="10">
    <location>
        <begin position="157"/>
        <end position="178"/>
    </location>
</feature>
<comment type="similarity">
    <text evidence="9 10 11">Belongs to the MurJ/MviN family.</text>
</comment>
<feature type="transmembrane region" description="Helical" evidence="10">
    <location>
        <begin position="190"/>
        <end position="207"/>
    </location>
</feature>
<dbReference type="AlphaFoldDB" id="A0A212KAH8"/>
<comment type="pathway">
    <text evidence="10">Cell wall biogenesis; peptidoglycan biosynthesis.</text>
</comment>
<evidence type="ECO:0000256" key="11">
    <source>
        <dbReference type="PIRNR" id="PIRNR002869"/>
    </source>
</evidence>
<feature type="transmembrane region" description="Helical" evidence="10">
    <location>
        <begin position="351"/>
        <end position="373"/>
    </location>
</feature>
<comment type="function">
    <text evidence="8 10 11">Involved in peptidoglycan biosynthesis. Transports lipid-linked peptidoglycan precursors from the inner to the outer leaflet of the cytoplasmic membrane.</text>
</comment>
<keyword evidence="10 11" id="KW-0961">Cell wall biogenesis/degradation</keyword>
<keyword evidence="5 10" id="KW-0573">Peptidoglycan synthesis</keyword>
<keyword evidence="10" id="KW-0997">Cell inner membrane</keyword>
<evidence type="ECO:0000256" key="6">
    <source>
        <dbReference type="ARBA" id="ARBA00022989"/>
    </source>
</evidence>
<proteinExistence type="inferred from homology"/>
<dbReference type="Pfam" id="PF03023">
    <property type="entry name" value="MurJ"/>
    <property type="match status" value="1"/>
</dbReference>
<dbReference type="PANTHER" id="PTHR47019:SF1">
    <property type="entry name" value="LIPID II FLIPPASE MURJ"/>
    <property type="match status" value="1"/>
</dbReference>
<dbReference type="EMBL" id="FLUO01000001">
    <property type="protein sequence ID" value="SBW08618.1"/>
    <property type="molecule type" value="Genomic_DNA"/>
</dbReference>
<dbReference type="InterPro" id="IPR051050">
    <property type="entry name" value="Lipid_II_flippase_MurJ/MviN"/>
</dbReference>
<feature type="transmembrane region" description="Helical" evidence="10">
    <location>
        <begin position="275"/>
        <end position="294"/>
    </location>
</feature>
<dbReference type="PANTHER" id="PTHR47019">
    <property type="entry name" value="LIPID II FLIPPASE MURJ"/>
    <property type="match status" value="1"/>
</dbReference>
<dbReference type="GO" id="GO:0071555">
    <property type="term" value="P:cell wall organization"/>
    <property type="evidence" value="ECO:0007669"/>
    <property type="project" value="UniProtKB-UniRule"/>
</dbReference>
<keyword evidence="7 10" id="KW-0472">Membrane</keyword>
<dbReference type="GO" id="GO:0034204">
    <property type="term" value="P:lipid translocation"/>
    <property type="evidence" value="ECO:0007669"/>
    <property type="project" value="TreeGrafter"/>
</dbReference>
<dbReference type="PRINTS" id="PR01806">
    <property type="entry name" value="VIRFACTRMVIN"/>
</dbReference>
<reference evidence="12" key="1">
    <citation type="submission" date="2016-04" db="EMBL/GenBank/DDBJ databases">
        <authorList>
            <person name="Evans L.H."/>
            <person name="Alamgir A."/>
            <person name="Owens N."/>
            <person name="Weber N.D."/>
            <person name="Virtaneva K."/>
            <person name="Barbian K."/>
            <person name="Babar A."/>
            <person name="Rosenke K."/>
        </authorList>
    </citation>
    <scope>NUCLEOTIDE SEQUENCE</scope>
    <source>
        <strain evidence="12">86</strain>
    </source>
</reference>
<keyword evidence="10 11" id="KW-0813">Transport</keyword>
<dbReference type="UniPathway" id="UPA00219"/>
<name>A0A212KAH8_9PROT</name>
<accession>A0A212KAH8</accession>
<dbReference type="HAMAP" id="MF_02078">
    <property type="entry name" value="MurJ_MviN"/>
    <property type="match status" value="1"/>
</dbReference>
<gene>
    <name evidence="10 12" type="primary">murJ</name>
    <name evidence="12" type="ORF">KL86APRO_12424</name>
</gene>
<comment type="subcellular location">
    <subcellularLocation>
        <location evidence="10">Cell inner membrane</location>
        <topology evidence="10">Multi-pass membrane protein</topology>
    </subcellularLocation>
    <subcellularLocation>
        <location evidence="1">Cell membrane</location>
        <topology evidence="1">Multi-pass membrane protein</topology>
    </subcellularLocation>
</comment>
<feature type="transmembrane region" description="Helical" evidence="10">
    <location>
        <begin position="480"/>
        <end position="501"/>
    </location>
</feature>
<evidence type="ECO:0000256" key="5">
    <source>
        <dbReference type="ARBA" id="ARBA00022984"/>
    </source>
</evidence>
<keyword evidence="6 10" id="KW-1133">Transmembrane helix</keyword>
<dbReference type="InterPro" id="IPR004268">
    <property type="entry name" value="MurJ"/>
</dbReference>
<feature type="transmembrane region" description="Helical" evidence="10">
    <location>
        <begin position="450"/>
        <end position="468"/>
    </location>
</feature>
<evidence type="ECO:0000313" key="12">
    <source>
        <dbReference type="EMBL" id="SBW08618.1"/>
    </source>
</evidence>
<organism evidence="12">
    <name type="scientific">uncultured Alphaproteobacteria bacterium</name>
    <dbReference type="NCBI Taxonomy" id="91750"/>
    <lineage>
        <taxon>Bacteria</taxon>
        <taxon>Pseudomonadati</taxon>
        <taxon>Pseudomonadota</taxon>
        <taxon>Alphaproteobacteria</taxon>
        <taxon>environmental samples</taxon>
    </lineage>
</organism>
<feature type="transmembrane region" description="Helical" evidence="10">
    <location>
        <begin position="90"/>
        <end position="110"/>
    </location>
</feature>
<sequence>MSLYRAVATVGGFTLISRVTGFVRDVLLARMLGAGTEADAFFVAFRFPNLFRHLFAEGAFSAAFVPLFARKLEGEGKAAAKRFSDVVFAGLALVLLAMVLAMELIMPWAITVFAPGFLETPGKIELTGELARIAFPYLFFIALVSLLSGIQNSLGRFAAAAAAPILLNLCLIVAAIGYGRAWSGTGPGAVLAWAVSISGLVQFLWLWHHNRKSGMGPGLALPRWNADVARLGGRILPGVVGMGVYQINLLVDTVIASLVSEGAVSWLYYADRVNQLPLGVVGIAIGTALLPMLSRQIKGGREDVAAHTQNRGLEFALFLTLPAAAALAALALPIVATLFERGRFAAEDTAATAAALTAFACGLPAHVLVKCLVPGFFAREDTATPVRIAAVCLVSNVVLNLALMKPLGHVGIATATAVSAWINAGLLGYVLARRGHFRVDSRLLDRAPRILAAALAMAGALAAGQVYADALPGFAALPAWGRLLVWVGFGAAVYAGFARAFRAATVAELRQALRRG</sequence>
<dbReference type="GO" id="GO:0005886">
    <property type="term" value="C:plasma membrane"/>
    <property type="evidence" value="ECO:0007669"/>
    <property type="project" value="UniProtKB-SubCell"/>
</dbReference>
<keyword evidence="3 10" id="KW-0812">Transmembrane</keyword>
<evidence type="ECO:0000256" key="10">
    <source>
        <dbReference type="HAMAP-Rule" id="MF_02078"/>
    </source>
</evidence>
<evidence type="ECO:0000256" key="3">
    <source>
        <dbReference type="ARBA" id="ARBA00022692"/>
    </source>
</evidence>